<reference evidence="5 6" key="1">
    <citation type="submission" date="2018-01" db="EMBL/GenBank/DDBJ databases">
        <authorList>
            <person name="Clerissi C."/>
        </authorList>
    </citation>
    <scope>NUCLEOTIDE SEQUENCE [LARGE SCALE GENOMIC DNA]</scope>
    <source>
        <strain evidence="3">Cupriavidus taiwanensis LMG 19430</strain>
        <strain evidence="2">Cupriavidus taiwanensis STM 3521</strain>
        <strain evidence="4">Cupriavidus taiwanensis SWF 66322</strain>
        <plasmid evidence="6">cbm2586_p</plasmid>
        <plasmid evidence="5">cbm2636p</plasmid>
        <plasmid evidence="4">CBM2636p</plasmid>
    </source>
</reference>
<proteinExistence type="predicted"/>
<evidence type="ECO:0000313" key="6">
    <source>
        <dbReference type="Proteomes" id="UP000257016"/>
    </source>
</evidence>
<evidence type="ECO:0000313" key="5">
    <source>
        <dbReference type="Proteomes" id="UP000254259"/>
    </source>
</evidence>
<keyword evidence="4" id="KW-0614">Plasmid</keyword>
<dbReference type="RefSeq" id="WP_012354420.1">
    <property type="nucleotide sequence ID" value="NZ_CBCRZP010000046.1"/>
</dbReference>
<dbReference type="GeneID" id="29763420"/>
<evidence type="ECO:0000313" key="4">
    <source>
        <dbReference type="EMBL" id="SPD69116.1"/>
    </source>
</evidence>
<sequence length="190" mass="21427">MPTLFQECLIAIAKGQHQKYHEMNEDNPILAEQIRQYWEDLGKTFLGTDVYWSAVFVSWCVKRASEDAAVAPVGFVFARRHSQFCFRAIKNAQDGTGFFWGRRIEQYAPKVGDIIQNNQPGEHFDFDYAAAHEKYASHSAIVVEASDSEIATIGGNEHNSIGKVTIQLDSHGRIKQRNSQSFISIVECAL</sequence>
<organism evidence="3 6">
    <name type="scientific">Cupriavidus taiwanensis</name>
    <dbReference type="NCBI Taxonomy" id="164546"/>
    <lineage>
        <taxon>Bacteria</taxon>
        <taxon>Pseudomonadati</taxon>
        <taxon>Pseudomonadota</taxon>
        <taxon>Betaproteobacteria</taxon>
        <taxon>Burkholderiales</taxon>
        <taxon>Burkholderiaceae</taxon>
        <taxon>Cupriavidus</taxon>
    </lineage>
</organism>
<dbReference type="OMA" id="YESHSAI"/>
<accession>A0A375DAR6</accession>
<dbReference type="Proteomes" id="UP000257016">
    <property type="component" value="Unassembled WGS sequence"/>
</dbReference>
<gene>
    <name evidence="3" type="ORF">CBM2586_P30017</name>
    <name evidence="2" type="ORF">CBM2589_P30017</name>
    <name evidence="4" type="ORF">CBM2636_P10027</name>
</gene>
<evidence type="ECO:0000313" key="2">
    <source>
        <dbReference type="EMBL" id="SOY76300.1"/>
    </source>
</evidence>
<dbReference type="Proteomes" id="UP000256297">
    <property type="component" value="Plasmid CBM2589_p"/>
</dbReference>
<geneLocation type="plasmid" evidence="4">
    <name>CBM2636p</name>
</geneLocation>
<name>A0A375DAR6_9BURK</name>
<dbReference type="Proteomes" id="UP000254259">
    <property type="component" value="Plasmid CBM2636p"/>
</dbReference>
<dbReference type="EMBL" id="LT984815">
    <property type="protein sequence ID" value="SPD69116.1"/>
    <property type="molecule type" value="Genomic_DNA"/>
</dbReference>
<geneLocation type="plasmid" evidence="6">
    <name>cbm2586_p</name>
</geneLocation>
<protein>
    <recommendedName>
        <fullName evidence="1">DUF2272 domain-containing protein</fullName>
    </recommendedName>
</protein>
<dbReference type="Pfam" id="PF10030">
    <property type="entry name" value="DUF2272"/>
    <property type="match status" value="1"/>
</dbReference>
<geneLocation type="plasmid" evidence="5">
    <name>cbm2636p</name>
</geneLocation>
<feature type="domain" description="DUF2272" evidence="1">
    <location>
        <begin position="48"/>
        <end position="182"/>
    </location>
</feature>
<dbReference type="InterPro" id="IPR019262">
    <property type="entry name" value="DUF2272"/>
</dbReference>
<dbReference type="EMBL" id="OFSN01000050">
    <property type="protein sequence ID" value="SOY77885.1"/>
    <property type="molecule type" value="Genomic_DNA"/>
</dbReference>
<evidence type="ECO:0000313" key="3">
    <source>
        <dbReference type="EMBL" id="SOY77885.1"/>
    </source>
</evidence>
<dbReference type="EMBL" id="OFSP01000062">
    <property type="protein sequence ID" value="SOY76300.1"/>
    <property type="molecule type" value="Genomic_DNA"/>
</dbReference>
<dbReference type="AlphaFoldDB" id="A0A375DAR6"/>
<evidence type="ECO:0000259" key="1">
    <source>
        <dbReference type="Pfam" id="PF10030"/>
    </source>
</evidence>